<name>A0A9X8SD54_9BACI</name>
<dbReference type="EMBL" id="JARPRV010000030">
    <property type="protein sequence ID" value="MDG0944683.1"/>
    <property type="molecule type" value="Genomic_DNA"/>
</dbReference>
<evidence type="ECO:0000313" key="2">
    <source>
        <dbReference type="EMBL" id="SME03237.1"/>
    </source>
</evidence>
<sequence>MTKGGRKPGANELIRSIEKIEEMKDWLLQNSSYRNYFLFWN</sequence>
<evidence type="ECO:0000313" key="3">
    <source>
        <dbReference type="Proteomes" id="UP000194435"/>
    </source>
</evidence>
<dbReference type="Proteomes" id="UP001221338">
    <property type="component" value="Unassembled WGS sequence"/>
</dbReference>
<dbReference type="EMBL" id="FWZC01000033">
    <property type="protein sequence ID" value="SME03237.1"/>
    <property type="molecule type" value="Genomic_DNA"/>
</dbReference>
<gene>
    <name evidence="2" type="ORF">BACERE00221_02169</name>
    <name evidence="1" type="ORF">P6U22_26475</name>
</gene>
<proteinExistence type="predicted"/>
<comment type="caution">
    <text evidence="2">The sequence shown here is derived from an EMBL/GenBank/DDBJ whole genome shotgun (WGS) entry which is preliminary data.</text>
</comment>
<organism evidence="2 3">
    <name type="scientific">Bacillus paranthracis</name>
    <dbReference type="NCBI Taxonomy" id="2026186"/>
    <lineage>
        <taxon>Bacteria</taxon>
        <taxon>Bacillati</taxon>
        <taxon>Bacillota</taxon>
        <taxon>Bacilli</taxon>
        <taxon>Bacillales</taxon>
        <taxon>Bacillaceae</taxon>
        <taxon>Bacillus</taxon>
        <taxon>Bacillus cereus group</taxon>
    </lineage>
</organism>
<dbReference type="AlphaFoldDB" id="A0A9X8SD54"/>
<reference evidence="2 3" key="1">
    <citation type="submission" date="2017-04" db="EMBL/GenBank/DDBJ databases">
        <authorList>
            <person name="Criscuolo A."/>
        </authorList>
    </citation>
    <scope>NUCLEOTIDE SEQUENCE [LARGE SCALE GENOMIC DNA]</scope>
    <source>
        <strain evidence="2">16-00221</strain>
    </source>
</reference>
<dbReference type="RefSeq" id="WP_000160190.1">
    <property type="nucleotide sequence ID" value="NZ_CMPU01000006.1"/>
</dbReference>
<keyword evidence="4" id="KW-1185">Reference proteome</keyword>
<evidence type="ECO:0000313" key="4">
    <source>
        <dbReference type="Proteomes" id="UP001221338"/>
    </source>
</evidence>
<protein>
    <submittedName>
        <fullName evidence="1">Integrase</fullName>
    </submittedName>
</protein>
<evidence type="ECO:0000313" key="1">
    <source>
        <dbReference type="EMBL" id="MDG0944683.1"/>
    </source>
</evidence>
<accession>A0A9X8SD54</accession>
<reference evidence="1 4" key="2">
    <citation type="submission" date="2023-03" db="EMBL/GenBank/DDBJ databases">
        <title>Genetic diversity of Bacillus cereus sensu lato isolates from Slovenia.</title>
        <authorList>
            <person name="Abdelli M."/>
        </authorList>
    </citation>
    <scope>NUCLEOTIDE SEQUENCE [LARGE SCALE GENOMIC DNA]</scope>
    <source>
        <strain evidence="1 4">SIBC61B</strain>
    </source>
</reference>
<dbReference type="Proteomes" id="UP000194435">
    <property type="component" value="Unassembled WGS sequence"/>
</dbReference>